<proteinExistence type="predicted"/>
<dbReference type="EMBL" id="FLQU01001145">
    <property type="protein sequence ID" value="SBS91659.1"/>
    <property type="molecule type" value="Genomic_DNA"/>
</dbReference>
<gene>
    <name evidence="1" type="ORF">POVCU2_0069060</name>
</gene>
<dbReference type="Proteomes" id="UP000078560">
    <property type="component" value="Unassembled WGS sequence"/>
</dbReference>
<evidence type="ECO:0000313" key="2">
    <source>
        <dbReference type="Proteomes" id="UP000078560"/>
    </source>
</evidence>
<accession>A0A1A8WFC5</accession>
<dbReference type="AlphaFoldDB" id="A0A1A8WFC5"/>
<feature type="non-terminal residue" evidence="1">
    <location>
        <position position="57"/>
    </location>
</feature>
<sequence>MSRKLVTGKYTFCINSNYYDAIVQYVNSKNVEVENVKNCDNLSFNMNFTKNLSSEKI</sequence>
<organism evidence="1 2">
    <name type="scientific">Plasmodium ovale curtisi</name>
    <dbReference type="NCBI Taxonomy" id="864141"/>
    <lineage>
        <taxon>Eukaryota</taxon>
        <taxon>Sar</taxon>
        <taxon>Alveolata</taxon>
        <taxon>Apicomplexa</taxon>
        <taxon>Aconoidasida</taxon>
        <taxon>Haemosporida</taxon>
        <taxon>Plasmodiidae</taxon>
        <taxon>Plasmodium</taxon>
        <taxon>Plasmodium (Plasmodium)</taxon>
    </lineage>
</organism>
<evidence type="ECO:0000313" key="1">
    <source>
        <dbReference type="EMBL" id="SBS91659.1"/>
    </source>
</evidence>
<name>A0A1A8WFC5_PLAOA</name>
<reference evidence="2" key="1">
    <citation type="submission" date="2016-05" db="EMBL/GenBank/DDBJ databases">
        <authorList>
            <person name="Naeem Raeece"/>
        </authorList>
    </citation>
    <scope>NUCLEOTIDE SEQUENCE [LARGE SCALE GENOMIC DNA]</scope>
</reference>
<protein>
    <submittedName>
        <fullName evidence="1">PIR Superfamily Protein</fullName>
    </submittedName>
</protein>